<dbReference type="Proteomes" id="UP001159363">
    <property type="component" value="Chromosome 3"/>
</dbReference>
<sequence length="276" mass="31599">MAARVILVVRRNFKEPTKLTVFPSPSTRRHLGLAVCLNPFSRCQELRLLMRDPITPDAADESLMRDVMDFWGGSEHRCLERLMRVIEVSMEQRRNKRAGEAGDPRKPDDQSHRPSRFPLTKVRRLHERDGSKRTWWSLNFHPGRKSICSGMKLLGRLTARDGGGRGEVSTIYWLSPHLCLKTSGRLNEQAAYPTDSNPNDDLTLNTHEELGHGYPGNSVDLYFGTCHIYNRRFHIRPWNCSLYFATCVVNNEAKPLRACKLQLGRLSEATGSRENQ</sequence>
<organism evidence="2 3">
    <name type="scientific">Dryococelus australis</name>
    <dbReference type="NCBI Taxonomy" id="614101"/>
    <lineage>
        <taxon>Eukaryota</taxon>
        <taxon>Metazoa</taxon>
        <taxon>Ecdysozoa</taxon>
        <taxon>Arthropoda</taxon>
        <taxon>Hexapoda</taxon>
        <taxon>Insecta</taxon>
        <taxon>Pterygota</taxon>
        <taxon>Neoptera</taxon>
        <taxon>Polyneoptera</taxon>
        <taxon>Phasmatodea</taxon>
        <taxon>Verophasmatodea</taxon>
        <taxon>Anareolatae</taxon>
        <taxon>Phasmatidae</taxon>
        <taxon>Eurycanthinae</taxon>
        <taxon>Dryococelus</taxon>
    </lineage>
</organism>
<reference evidence="2 3" key="1">
    <citation type="submission" date="2023-02" db="EMBL/GenBank/DDBJ databases">
        <title>LHISI_Scaffold_Assembly.</title>
        <authorList>
            <person name="Stuart O.P."/>
            <person name="Cleave R."/>
            <person name="Magrath M.J.L."/>
            <person name="Mikheyev A.S."/>
        </authorList>
    </citation>
    <scope>NUCLEOTIDE SEQUENCE [LARGE SCALE GENOMIC DNA]</scope>
    <source>
        <strain evidence="2">Daus_M_001</strain>
        <tissue evidence="2">Leg muscle</tissue>
    </source>
</reference>
<feature type="compositionally biased region" description="Basic and acidic residues" evidence="1">
    <location>
        <begin position="92"/>
        <end position="112"/>
    </location>
</feature>
<keyword evidence="3" id="KW-1185">Reference proteome</keyword>
<feature type="region of interest" description="Disordered" evidence="1">
    <location>
        <begin position="92"/>
        <end position="121"/>
    </location>
</feature>
<accession>A0ABQ9HVN0</accession>
<protein>
    <submittedName>
        <fullName evidence="2">Uncharacterized protein</fullName>
    </submittedName>
</protein>
<proteinExistence type="predicted"/>
<evidence type="ECO:0000313" key="2">
    <source>
        <dbReference type="EMBL" id="KAJ8888435.1"/>
    </source>
</evidence>
<comment type="caution">
    <text evidence="2">The sequence shown here is derived from an EMBL/GenBank/DDBJ whole genome shotgun (WGS) entry which is preliminary data.</text>
</comment>
<evidence type="ECO:0000256" key="1">
    <source>
        <dbReference type="SAM" id="MobiDB-lite"/>
    </source>
</evidence>
<dbReference type="EMBL" id="JARBHB010000003">
    <property type="protein sequence ID" value="KAJ8888435.1"/>
    <property type="molecule type" value="Genomic_DNA"/>
</dbReference>
<evidence type="ECO:0000313" key="3">
    <source>
        <dbReference type="Proteomes" id="UP001159363"/>
    </source>
</evidence>
<gene>
    <name evidence="2" type="ORF">PR048_007925</name>
</gene>
<name>A0ABQ9HVN0_9NEOP</name>